<evidence type="ECO:0000313" key="2">
    <source>
        <dbReference type="EMBL" id="KIK19813.1"/>
    </source>
</evidence>
<dbReference type="SUPFAM" id="SSF53474">
    <property type="entry name" value="alpha/beta-Hydrolases"/>
    <property type="match status" value="1"/>
</dbReference>
<dbReference type="AlphaFoldDB" id="A0A0C9ZIJ4"/>
<dbReference type="STRING" id="765257.A0A0C9ZIJ4"/>
<organism evidence="2 3">
    <name type="scientific">Pisolithus microcarpus 441</name>
    <dbReference type="NCBI Taxonomy" id="765257"/>
    <lineage>
        <taxon>Eukaryota</taxon>
        <taxon>Fungi</taxon>
        <taxon>Dikarya</taxon>
        <taxon>Basidiomycota</taxon>
        <taxon>Agaricomycotina</taxon>
        <taxon>Agaricomycetes</taxon>
        <taxon>Agaricomycetidae</taxon>
        <taxon>Boletales</taxon>
        <taxon>Sclerodermatineae</taxon>
        <taxon>Pisolithaceae</taxon>
        <taxon>Pisolithus</taxon>
    </lineage>
</organism>
<reference evidence="2 3" key="1">
    <citation type="submission" date="2014-04" db="EMBL/GenBank/DDBJ databases">
        <authorList>
            <consortium name="DOE Joint Genome Institute"/>
            <person name="Kuo A."/>
            <person name="Kohler A."/>
            <person name="Costa M.D."/>
            <person name="Nagy L.G."/>
            <person name="Floudas D."/>
            <person name="Copeland A."/>
            <person name="Barry K.W."/>
            <person name="Cichocki N."/>
            <person name="Veneault-Fourrey C."/>
            <person name="LaButti K."/>
            <person name="Lindquist E.A."/>
            <person name="Lipzen A."/>
            <person name="Lundell T."/>
            <person name="Morin E."/>
            <person name="Murat C."/>
            <person name="Sun H."/>
            <person name="Tunlid A."/>
            <person name="Henrissat B."/>
            <person name="Grigoriev I.V."/>
            <person name="Hibbett D.S."/>
            <person name="Martin F."/>
            <person name="Nordberg H.P."/>
            <person name="Cantor M.N."/>
            <person name="Hua S.X."/>
        </authorList>
    </citation>
    <scope>NUCLEOTIDE SEQUENCE [LARGE SCALE GENOMIC DNA]</scope>
    <source>
        <strain evidence="2 3">441</strain>
    </source>
</reference>
<dbReference type="Proteomes" id="UP000054018">
    <property type="component" value="Unassembled WGS sequence"/>
</dbReference>
<dbReference type="HOGENOM" id="CLU_122214_0_0_1"/>
<reference evidence="3" key="2">
    <citation type="submission" date="2015-01" db="EMBL/GenBank/DDBJ databases">
        <title>Evolutionary Origins and Diversification of the Mycorrhizal Mutualists.</title>
        <authorList>
            <consortium name="DOE Joint Genome Institute"/>
            <consortium name="Mycorrhizal Genomics Consortium"/>
            <person name="Kohler A."/>
            <person name="Kuo A."/>
            <person name="Nagy L.G."/>
            <person name="Floudas D."/>
            <person name="Copeland A."/>
            <person name="Barry K.W."/>
            <person name="Cichocki N."/>
            <person name="Veneault-Fourrey C."/>
            <person name="LaButti K."/>
            <person name="Lindquist E.A."/>
            <person name="Lipzen A."/>
            <person name="Lundell T."/>
            <person name="Morin E."/>
            <person name="Murat C."/>
            <person name="Riley R."/>
            <person name="Ohm R."/>
            <person name="Sun H."/>
            <person name="Tunlid A."/>
            <person name="Henrissat B."/>
            <person name="Grigoriev I.V."/>
            <person name="Hibbett D.S."/>
            <person name="Martin F."/>
        </authorList>
    </citation>
    <scope>NUCLEOTIDE SEQUENCE [LARGE SCALE GENOMIC DNA]</scope>
    <source>
        <strain evidence="3">441</strain>
    </source>
</reference>
<dbReference type="OrthoDB" id="2690505at2759"/>
<dbReference type="InterPro" id="IPR001031">
    <property type="entry name" value="Thioesterase"/>
</dbReference>
<feature type="domain" description="Thioesterase" evidence="1">
    <location>
        <begin position="1"/>
        <end position="60"/>
    </location>
</feature>
<dbReference type="Gene3D" id="3.40.50.1820">
    <property type="entry name" value="alpha/beta hydrolase"/>
    <property type="match status" value="1"/>
</dbReference>
<sequence length="148" mass="16617">MDEMVSSYAAAVKHARAKGPYAIARYSYSGVVAYEVVKHLEAMGNEVKFTGLINVPPHITDWMHEIDWTSGMLNLSYFPCPTTEQDTIDLTSPLRLLSRKDQLDSIWKLSPLERLVELELTPEKLDHWVDIAGSSIECGMEYNPSGSV</sequence>
<gene>
    <name evidence="2" type="ORF">PISMIDRAFT_658557</name>
</gene>
<evidence type="ECO:0000259" key="1">
    <source>
        <dbReference type="Pfam" id="PF00975"/>
    </source>
</evidence>
<evidence type="ECO:0000313" key="3">
    <source>
        <dbReference type="Proteomes" id="UP000054018"/>
    </source>
</evidence>
<keyword evidence="3" id="KW-1185">Reference proteome</keyword>
<proteinExistence type="predicted"/>
<dbReference type="InterPro" id="IPR029058">
    <property type="entry name" value="AB_hydrolase_fold"/>
</dbReference>
<protein>
    <submittedName>
        <fullName evidence="2">Unplaced genomic scaffold scaffold_93, whole genome shotgun sequence</fullName>
    </submittedName>
</protein>
<dbReference type="EMBL" id="KN833777">
    <property type="protein sequence ID" value="KIK19813.1"/>
    <property type="molecule type" value="Genomic_DNA"/>
</dbReference>
<name>A0A0C9ZIJ4_9AGAM</name>
<dbReference type="Pfam" id="PF00975">
    <property type="entry name" value="Thioesterase"/>
    <property type="match status" value="1"/>
</dbReference>
<accession>A0A0C9ZIJ4</accession>